<dbReference type="Proteomes" id="UP000583929">
    <property type="component" value="Unassembled WGS sequence"/>
</dbReference>
<comment type="caution">
    <text evidence="2">The sequence shown here is derived from an EMBL/GenBank/DDBJ whole genome shotgun (WGS) entry which is preliminary data.</text>
</comment>
<gene>
    <name evidence="2" type="ORF">G4B88_006560</name>
</gene>
<dbReference type="Gene3D" id="3.40.50.150">
    <property type="entry name" value="Vaccinia Virus protein VP39"/>
    <property type="match status" value="1"/>
</dbReference>
<dbReference type="GO" id="GO:0006596">
    <property type="term" value="P:polyamine biosynthetic process"/>
    <property type="evidence" value="ECO:0007669"/>
    <property type="project" value="UniProtKB-KW"/>
</dbReference>
<organism evidence="2 3">
    <name type="scientific">Cannabis sativa</name>
    <name type="common">Hemp</name>
    <name type="synonym">Marijuana</name>
    <dbReference type="NCBI Taxonomy" id="3483"/>
    <lineage>
        <taxon>Eukaryota</taxon>
        <taxon>Viridiplantae</taxon>
        <taxon>Streptophyta</taxon>
        <taxon>Embryophyta</taxon>
        <taxon>Tracheophyta</taxon>
        <taxon>Spermatophyta</taxon>
        <taxon>Magnoliopsida</taxon>
        <taxon>eudicotyledons</taxon>
        <taxon>Gunneridae</taxon>
        <taxon>Pentapetalae</taxon>
        <taxon>rosids</taxon>
        <taxon>fabids</taxon>
        <taxon>Rosales</taxon>
        <taxon>Cannabaceae</taxon>
        <taxon>Cannabis</taxon>
    </lineage>
</organism>
<keyword evidence="1" id="KW-0620">Polyamine biosynthesis</keyword>
<dbReference type="PANTHER" id="PTHR43317:SF1">
    <property type="entry name" value="THERMOSPERMINE SYNTHASE ACAULIS5"/>
    <property type="match status" value="1"/>
</dbReference>
<dbReference type="GO" id="GO:0010487">
    <property type="term" value="F:thermospermine synthase activity"/>
    <property type="evidence" value="ECO:0007669"/>
    <property type="project" value="TreeGrafter"/>
</dbReference>
<evidence type="ECO:0000256" key="1">
    <source>
        <dbReference type="ARBA" id="ARBA00023115"/>
    </source>
</evidence>
<dbReference type="PANTHER" id="PTHR43317">
    <property type="entry name" value="THERMOSPERMINE SYNTHASE ACAULIS5"/>
    <property type="match status" value="1"/>
</dbReference>
<evidence type="ECO:0000313" key="3">
    <source>
        <dbReference type="Proteomes" id="UP000583929"/>
    </source>
</evidence>
<keyword evidence="3" id="KW-1185">Reference proteome</keyword>
<evidence type="ECO:0000313" key="2">
    <source>
        <dbReference type="EMBL" id="KAF4389501.1"/>
    </source>
</evidence>
<protein>
    <submittedName>
        <fullName evidence="2">Uncharacterized protein</fullName>
    </submittedName>
</protein>
<accession>A0A7J6H3G2</accession>
<dbReference type="SUPFAM" id="SSF53335">
    <property type="entry name" value="S-adenosyl-L-methionine-dependent methyltransferases"/>
    <property type="match status" value="1"/>
</dbReference>
<sequence>MEKKKKIHGELGTCQGDRFGPIDGKLFEFLHRKLPVICEGVRKAPYLEGHLPPLSSSSSSSTDFSATHDYWAWVGENQIAMTLLSSYQIQSLAPSPLQCLSFSHQPNNPKPCLPLKTMPKPIHFSLLIAKSHQHHHSNPQTKSQDDGIPIDDVKTIVRFKSRYNYIRVLEVSRKADHPFAGSRLLLLDAPGNIHSISFRSKLLTQTYFDVFATLPPILPPGPIGILGFGAGSAAKVVIRGWELDPSVISVGREYFGVSKLEKEYQDRLFIYIGDALKASTRDGFSGILVDLFSKGSVIPELQDPNTWVMLRKCLRKGGRVMVNVGGSCVEAEDSGRDGKVVMEETLKAMSDVFGGKVLVLSLGNRDEDSSLALTGPMPDLDSWKKMLPRSLMGYIDMWIPFTS</sequence>
<dbReference type="InterPro" id="IPR029063">
    <property type="entry name" value="SAM-dependent_MTases_sf"/>
</dbReference>
<reference evidence="2 3" key="1">
    <citation type="journal article" date="2020" name="bioRxiv">
        <title>Sequence and annotation of 42 cannabis genomes reveals extensive copy number variation in cannabinoid synthesis and pathogen resistance genes.</title>
        <authorList>
            <person name="Mckernan K.J."/>
            <person name="Helbert Y."/>
            <person name="Kane L.T."/>
            <person name="Ebling H."/>
            <person name="Zhang L."/>
            <person name="Liu B."/>
            <person name="Eaton Z."/>
            <person name="Mclaughlin S."/>
            <person name="Kingan S."/>
            <person name="Baybayan P."/>
            <person name="Concepcion G."/>
            <person name="Jordan M."/>
            <person name="Riva A."/>
            <person name="Barbazuk W."/>
            <person name="Harkins T."/>
        </authorList>
    </citation>
    <scope>NUCLEOTIDE SEQUENCE [LARGE SCALE GENOMIC DNA]</scope>
    <source>
        <strain evidence="3">cv. Jamaican Lion 4</strain>
        <tissue evidence="2">Leaf</tissue>
    </source>
</reference>
<dbReference type="AlphaFoldDB" id="A0A7J6H3G2"/>
<proteinExistence type="predicted"/>
<dbReference type="EMBL" id="JAATIQ010000067">
    <property type="protein sequence ID" value="KAF4389501.1"/>
    <property type="molecule type" value="Genomic_DNA"/>
</dbReference>
<name>A0A7J6H3G2_CANSA</name>